<dbReference type="AlphaFoldDB" id="A0A6N4SU41"/>
<dbReference type="PANTHER" id="PTHR34352">
    <property type="entry name" value="PROTEIN YHFA"/>
    <property type="match status" value="1"/>
</dbReference>
<accession>A0A6N4SU41</accession>
<dbReference type="RefSeq" id="WP_011586000.1">
    <property type="nucleotide sequence ID" value="NC_008255.1"/>
</dbReference>
<gene>
    <name evidence="1" type="ordered locus">CHU_2638</name>
</gene>
<name>A0A6N4SU41_CYTH3</name>
<proteinExistence type="predicted"/>
<organism evidence="1 2">
    <name type="scientific">Cytophaga hutchinsonii (strain ATCC 33406 / DSM 1761 / CIP 103989 / NBRC 15051 / NCIMB 9469 / D465)</name>
    <dbReference type="NCBI Taxonomy" id="269798"/>
    <lineage>
        <taxon>Bacteria</taxon>
        <taxon>Pseudomonadati</taxon>
        <taxon>Bacteroidota</taxon>
        <taxon>Cytophagia</taxon>
        <taxon>Cytophagales</taxon>
        <taxon>Cytophagaceae</taxon>
        <taxon>Cytophaga</taxon>
    </lineage>
</organism>
<dbReference type="Proteomes" id="UP000001822">
    <property type="component" value="Chromosome"/>
</dbReference>
<evidence type="ECO:0008006" key="3">
    <source>
        <dbReference type="Google" id="ProtNLM"/>
    </source>
</evidence>
<dbReference type="Pfam" id="PF02566">
    <property type="entry name" value="OsmC"/>
    <property type="match status" value="1"/>
</dbReference>
<dbReference type="EMBL" id="CP000383">
    <property type="protein sequence ID" value="ABG59890.1"/>
    <property type="molecule type" value="Genomic_DNA"/>
</dbReference>
<dbReference type="Gene3D" id="3.30.300.20">
    <property type="match status" value="1"/>
</dbReference>
<dbReference type="KEGG" id="chu:CHU_2638"/>
<sequence length="137" mass="15121">MEIELNLLNKAYHFEAKNEQGNAISIDASPAIGGENNGPRPMELLIMGLGGCSGIDVLSILRKQKIEPEAFQIKLHADREKDAIPSLFTDIIVEFIFKGDIDPVKAERAVKLSMDKYCSVAKTLEKSANITYKITVN</sequence>
<keyword evidence="2" id="KW-1185">Reference proteome</keyword>
<dbReference type="SUPFAM" id="SSF82784">
    <property type="entry name" value="OsmC-like"/>
    <property type="match status" value="1"/>
</dbReference>
<dbReference type="InterPro" id="IPR036102">
    <property type="entry name" value="OsmC/Ohrsf"/>
</dbReference>
<evidence type="ECO:0000313" key="2">
    <source>
        <dbReference type="Proteomes" id="UP000001822"/>
    </source>
</evidence>
<protein>
    <recommendedName>
        <fullName evidence="3">Redox protein</fullName>
    </recommendedName>
</protein>
<dbReference type="InterPro" id="IPR015946">
    <property type="entry name" value="KH_dom-like_a/b"/>
</dbReference>
<dbReference type="PANTHER" id="PTHR34352:SF1">
    <property type="entry name" value="PROTEIN YHFA"/>
    <property type="match status" value="1"/>
</dbReference>
<reference evidence="1 2" key="1">
    <citation type="journal article" date="2007" name="Appl. Environ. Microbiol.">
        <title>Genome sequence of the cellulolytic gliding bacterium Cytophaga hutchinsonii.</title>
        <authorList>
            <person name="Xie G."/>
            <person name="Bruce D.C."/>
            <person name="Challacombe J.F."/>
            <person name="Chertkov O."/>
            <person name="Detter J.C."/>
            <person name="Gilna P."/>
            <person name="Han C.S."/>
            <person name="Lucas S."/>
            <person name="Misra M."/>
            <person name="Myers G.L."/>
            <person name="Richardson P."/>
            <person name="Tapia R."/>
            <person name="Thayer N."/>
            <person name="Thompson L.S."/>
            <person name="Brettin T.S."/>
            <person name="Henrissat B."/>
            <person name="Wilson D.B."/>
            <person name="McBride M.J."/>
        </authorList>
    </citation>
    <scope>NUCLEOTIDE SEQUENCE [LARGE SCALE GENOMIC DNA]</scope>
    <source>
        <strain evidence="2">ATCC 33406 / DSM 1761 / CIP 103989 / NBRC 15051 / NCIMB 9469 / D465</strain>
    </source>
</reference>
<dbReference type="InterPro" id="IPR003718">
    <property type="entry name" value="OsmC/Ohr_fam"/>
</dbReference>
<dbReference type="OrthoDB" id="9804010at2"/>
<evidence type="ECO:0000313" key="1">
    <source>
        <dbReference type="EMBL" id="ABG59890.1"/>
    </source>
</evidence>